<evidence type="ECO:0000313" key="2">
    <source>
        <dbReference type="Proteomes" id="UP000602510"/>
    </source>
</evidence>
<comment type="caution">
    <text evidence="1">The sequence shown here is derived from an EMBL/GenBank/DDBJ whole genome shotgun (WGS) entry which is preliminary data.</text>
</comment>
<protein>
    <submittedName>
        <fullName evidence="1">Uncharacterized protein</fullName>
    </submittedName>
</protein>
<gene>
    <name evidence="1" type="ORF">GN244_ATG00974</name>
</gene>
<reference evidence="1" key="1">
    <citation type="submission" date="2020-04" db="EMBL/GenBank/DDBJ databases">
        <title>Hybrid Assembly of Korean Phytophthora infestans isolates.</title>
        <authorList>
            <person name="Prokchorchik M."/>
            <person name="Lee Y."/>
            <person name="Seo J."/>
            <person name="Cho J.-H."/>
            <person name="Park Y.-E."/>
            <person name="Jang D.-C."/>
            <person name="Im J.-S."/>
            <person name="Choi J.-G."/>
            <person name="Park H.-J."/>
            <person name="Lee G.-B."/>
            <person name="Lee Y.-G."/>
            <person name="Hong S.-Y."/>
            <person name="Cho K."/>
            <person name="Sohn K.H."/>
        </authorList>
    </citation>
    <scope>NUCLEOTIDE SEQUENCE</scope>
    <source>
        <strain evidence="1">KR_1_A1</strain>
    </source>
</reference>
<dbReference type="EMBL" id="WSZM01000015">
    <property type="protein sequence ID" value="KAF4046584.1"/>
    <property type="molecule type" value="Genomic_DNA"/>
</dbReference>
<evidence type="ECO:0000313" key="1">
    <source>
        <dbReference type="EMBL" id="KAF4046584.1"/>
    </source>
</evidence>
<proteinExistence type="predicted"/>
<accession>A0A833TFM2</accession>
<dbReference type="AlphaFoldDB" id="A0A833TFM2"/>
<keyword evidence="2" id="KW-1185">Reference proteome</keyword>
<organism evidence="1 2">
    <name type="scientific">Phytophthora infestans</name>
    <name type="common">Potato late blight agent</name>
    <name type="synonym">Botrytis infestans</name>
    <dbReference type="NCBI Taxonomy" id="4787"/>
    <lineage>
        <taxon>Eukaryota</taxon>
        <taxon>Sar</taxon>
        <taxon>Stramenopiles</taxon>
        <taxon>Oomycota</taxon>
        <taxon>Peronosporomycetes</taxon>
        <taxon>Peronosporales</taxon>
        <taxon>Peronosporaceae</taxon>
        <taxon>Phytophthora</taxon>
    </lineage>
</organism>
<dbReference type="Proteomes" id="UP000602510">
    <property type="component" value="Unassembled WGS sequence"/>
</dbReference>
<sequence>MRWSGRLGRILESVPKDGTGTSTPAQEVIGEVQGHNAKRQYAQTDNAAYTQSSWDFDGLVITRQKEGDDTSRSLFAWMAVVGGAVTEVLAIGQCDWVPFCCIAQHYRRLLPPLQYTAEPVNDLKKQVHNSMIANLANEARLHFIADLFMAGKTSTSELSVEGKVCSLVEHFVKQRRKYVKATVPMNDWVGRSHRKTRTMHDRRDNLK</sequence>
<name>A0A833TFM2_PHYIN</name>